<sequence>MAVRLHNRQPATTTTISTGANVSKRRVSLAEGTPGIDCGPDLDHTVWTQNRALERWLAFKYRRFSLKRTKRQEQELPSGRTRRRLSGLV</sequence>
<keyword evidence="2" id="KW-0808">Transferase</keyword>
<dbReference type="GO" id="GO:0016740">
    <property type="term" value="F:transferase activity"/>
    <property type="evidence" value="ECO:0007669"/>
    <property type="project" value="UniProtKB-KW"/>
</dbReference>
<dbReference type="EMBL" id="ATLV01022999">
    <property type="status" value="NOT_ANNOTATED_CDS"/>
    <property type="molecule type" value="Genomic_DNA"/>
</dbReference>
<dbReference type="VEuPathDB" id="VectorBase:ASIC016371"/>
<name>A0A084WDF5_ANOSI</name>
<evidence type="ECO:0000313" key="4">
    <source>
        <dbReference type="Proteomes" id="UP000030765"/>
    </source>
</evidence>
<protein>
    <submittedName>
        <fullName evidence="2 3">Putative glycosyltransferase At5g20260-like protein</fullName>
    </submittedName>
</protein>
<feature type="region of interest" description="Disordered" evidence="1">
    <location>
        <begin position="70"/>
        <end position="89"/>
    </location>
</feature>
<dbReference type="AlphaFoldDB" id="A0A084WDF5"/>
<dbReference type="Proteomes" id="UP000030765">
    <property type="component" value="Unassembled WGS sequence"/>
</dbReference>
<evidence type="ECO:0000313" key="2">
    <source>
        <dbReference type="EMBL" id="KFB48249.1"/>
    </source>
</evidence>
<dbReference type="EMBL" id="KE525339">
    <property type="protein sequence ID" value="KFB48249.1"/>
    <property type="molecule type" value="Genomic_DNA"/>
</dbReference>
<keyword evidence="4" id="KW-1185">Reference proteome</keyword>
<reference evidence="3" key="2">
    <citation type="submission" date="2020-05" db="UniProtKB">
        <authorList>
            <consortium name="EnsemblMetazoa"/>
        </authorList>
    </citation>
    <scope>IDENTIFICATION</scope>
</reference>
<reference evidence="2 4" key="1">
    <citation type="journal article" date="2014" name="BMC Genomics">
        <title>Genome sequence of Anopheles sinensis provides insight into genetics basis of mosquito competence for malaria parasites.</title>
        <authorList>
            <person name="Zhou D."/>
            <person name="Zhang D."/>
            <person name="Ding G."/>
            <person name="Shi L."/>
            <person name="Hou Q."/>
            <person name="Ye Y."/>
            <person name="Xu Y."/>
            <person name="Zhou H."/>
            <person name="Xiong C."/>
            <person name="Li S."/>
            <person name="Yu J."/>
            <person name="Hong S."/>
            <person name="Yu X."/>
            <person name="Zou P."/>
            <person name="Chen C."/>
            <person name="Chang X."/>
            <person name="Wang W."/>
            <person name="Lv Y."/>
            <person name="Sun Y."/>
            <person name="Ma L."/>
            <person name="Shen B."/>
            <person name="Zhu C."/>
        </authorList>
    </citation>
    <scope>NUCLEOTIDE SEQUENCE [LARGE SCALE GENOMIC DNA]</scope>
</reference>
<proteinExistence type="predicted"/>
<evidence type="ECO:0000313" key="3">
    <source>
        <dbReference type="EnsemblMetazoa" id="ASIC016371-PA"/>
    </source>
</evidence>
<gene>
    <name evidence="2" type="ORF">ZHAS_00016371</name>
</gene>
<accession>A0A084WDF5</accession>
<evidence type="ECO:0000256" key="1">
    <source>
        <dbReference type="SAM" id="MobiDB-lite"/>
    </source>
</evidence>
<dbReference type="EnsemblMetazoa" id="ASIC016371-RA">
    <property type="protein sequence ID" value="ASIC016371-PA"/>
    <property type="gene ID" value="ASIC016371"/>
</dbReference>
<organism evidence="2">
    <name type="scientific">Anopheles sinensis</name>
    <name type="common">Mosquito</name>
    <dbReference type="NCBI Taxonomy" id="74873"/>
    <lineage>
        <taxon>Eukaryota</taxon>
        <taxon>Metazoa</taxon>
        <taxon>Ecdysozoa</taxon>
        <taxon>Arthropoda</taxon>
        <taxon>Hexapoda</taxon>
        <taxon>Insecta</taxon>
        <taxon>Pterygota</taxon>
        <taxon>Neoptera</taxon>
        <taxon>Endopterygota</taxon>
        <taxon>Diptera</taxon>
        <taxon>Nematocera</taxon>
        <taxon>Culicoidea</taxon>
        <taxon>Culicidae</taxon>
        <taxon>Anophelinae</taxon>
        <taxon>Anopheles</taxon>
    </lineage>
</organism>
<feature type="compositionally biased region" description="Basic residues" evidence="1">
    <location>
        <begin position="80"/>
        <end position="89"/>
    </location>
</feature>